<accession>A0A6G1J6J6</accession>
<dbReference type="AlphaFoldDB" id="A0A6G1J6J6"/>
<dbReference type="PANTHER" id="PTHR24148">
    <property type="entry name" value="ANKYRIN REPEAT DOMAIN-CONTAINING PROTEIN 39 HOMOLOG-RELATED"/>
    <property type="match status" value="1"/>
</dbReference>
<proteinExistence type="predicted"/>
<feature type="domain" description="Heterokaryon incompatibility" evidence="2">
    <location>
        <begin position="56"/>
        <end position="164"/>
    </location>
</feature>
<dbReference type="Pfam" id="PF06985">
    <property type="entry name" value="HET"/>
    <property type="match status" value="1"/>
</dbReference>
<evidence type="ECO:0000313" key="4">
    <source>
        <dbReference type="Proteomes" id="UP000799291"/>
    </source>
</evidence>
<dbReference type="InterPro" id="IPR052895">
    <property type="entry name" value="HetReg/Transcr_Mod"/>
</dbReference>
<reference evidence="3" key="1">
    <citation type="journal article" date="2020" name="Stud. Mycol.">
        <title>101 Dothideomycetes genomes: a test case for predicting lifestyles and emergence of pathogens.</title>
        <authorList>
            <person name="Haridas S."/>
            <person name="Albert R."/>
            <person name="Binder M."/>
            <person name="Bloem J."/>
            <person name="Labutti K."/>
            <person name="Salamov A."/>
            <person name="Andreopoulos B."/>
            <person name="Baker S."/>
            <person name="Barry K."/>
            <person name="Bills G."/>
            <person name="Bluhm B."/>
            <person name="Cannon C."/>
            <person name="Castanera R."/>
            <person name="Culley D."/>
            <person name="Daum C."/>
            <person name="Ezra D."/>
            <person name="Gonzalez J."/>
            <person name="Henrissat B."/>
            <person name="Kuo A."/>
            <person name="Liang C."/>
            <person name="Lipzen A."/>
            <person name="Lutzoni F."/>
            <person name="Magnuson J."/>
            <person name="Mondo S."/>
            <person name="Nolan M."/>
            <person name="Ohm R."/>
            <person name="Pangilinan J."/>
            <person name="Park H.-J."/>
            <person name="Ramirez L."/>
            <person name="Alfaro M."/>
            <person name="Sun H."/>
            <person name="Tritt A."/>
            <person name="Yoshinaga Y."/>
            <person name="Zwiers L.-H."/>
            <person name="Turgeon B."/>
            <person name="Goodwin S."/>
            <person name="Spatafora J."/>
            <person name="Crous P."/>
            <person name="Grigoriev I."/>
        </authorList>
    </citation>
    <scope>NUCLEOTIDE SEQUENCE</scope>
    <source>
        <strain evidence="3">CBS 122367</strain>
    </source>
</reference>
<evidence type="ECO:0000313" key="3">
    <source>
        <dbReference type="EMBL" id="KAF2686157.1"/>
    </source>
</evidence>
<feature type="compositionally biased region" description="Polar residues" evidence="1">
    <location>
        <begin position="257"/>
        <end position="272"/>
    </location>
</feature>
<dbReference type="InterPro" id="IPR010730">
    <property type="entry name" value="HET"/>
</dbReference>
<keyword evidence="4" id="KW-1185">Reference proteome</keyword>
<sequence>MMEKPSSSPYIYRPLLPAHNSIRLLRILPSSLVAAPIRCEIIDYSLSSPRRASHLYECLSYVWGSPENKQRIFVNDACLDVTRNLHSALIHLRDSDLPRVMWVDAVCIDQENLKERGQQVQFMALIYAYAAKVVVWLGEEADGSSETMKRIRTGATHRVRHQMASPDRLPSGDDGGTEKEGNREDDSKEHELLVGQGARPLSRYGKQYTEMQNLLLDCERKHRRNASESKVIKKRPIDHTTQQEGPDIIFATQTLQNKQPKAQENSQATKSGAESAGSYPANFDAAVTQLNSDAQFMALLRRPWFRRIWVLQEVAAARYVSIVCGHAEMTGTTFYLGLQSIWSHRDGHQDIRASITPLLKLLGREGFSHLPEEDTNKTFSLGIRPLPELIDMFRTHEATDCRDKVYALLGMSTLRQTLNQVSPDYELDWHTFFKRTARQVLGSKLKAKLKSSKDGNTGFIIANVCILGYVSAVGSARNDGQVIDIASSAVQLPSPYPCKRWKVHNSAIPILKGDLLCLIEGCVDPTIARLKNNSLEVIMVAINLPKSNGEDWSRVDREFLYLQERSSLRKLRLLWTWDFALMDEVGLEKSHISTEKESEVSRQLIQLSNLARAIEDVDGKNGLVQVLDQVKILSKYLNPMPTHLAIRFKALQLVVHTWDMYMSLKSTILVALADPDQGVKNGDITQPTAITTPDVLDIWALLIDRPALGSKIVSRLVKEDLYANHNFLRLALLLELWGAHIPPSAITNLETVLQKKEEEEEIHDGRRGTWFRLVISVVVRIAAKHSGWGENLLRALLEHVRHDLLQFYQLLRHAVIRPHSTSDILDHGSWLSPVVASAIGSDAEGLTRILTELHVWQYAALPPSGLDYRCPVFNFLHAKYPCLESRTWLQHQRAYYSSFGEDFMAELTKADMHEEVALHMMWEACSLGQLERVYALLRLKKAENIYLGCISQKNEEGRVYRSTLMAVALEYGHVLCYQALARHKSGLPIAGSLTTAQLMERYPKKTIRTMEPINPDDATASAIAHTSASTNISSGRGDRVWSKIKDLGRGS</sequence>
<feature type="region of interest" description="Disordered" evidence="1">
    <location>
        <begin position="257"/>
        <end position="277"/>
    </location>
</feature>
<evidence type="ECO:0000256" key="1">
    <source>
        <dbReference type="SAM" id="MobiDB-lite"/>
    </source>
</evidence>
<protein>
    <recommendedName>
        <fullName evidence="2">Heterokaryon incompatibility domain-containing protein</fullName>
    </recommendedName>
</protein>
<dbReference type="EMBL" id="MU005577">
    <property type="protein sequence ID" value="KAF2686157.1"/>
    <property type="molecule type" value="Genomic_DNA"/>
</dbReference>
<organism evidence="3 4">
    <name type="scientific">Lentithecium fluviatile CBS 122367</name>
    <dbReference type="NCBI Taxonomy" id="1168545"/>
    <lineage>
        <taxon>Eukaryota</taxon>
        <taxon>Fungi</taxon>
        <taxon>Dikarya</taxon>
        <taxon>Ascomycota</taxon>
        <taxon>Pezizomycotina</taxon>
        <taxon>Dothideomycetes</taxon>
        <taxon>Pleosporomycetidae</taxon>
        <taxon>Pleosporales</taxon>
        <taxon>Massarineae</taxon>
        <taxon>Lentitheciaceae</taxon>
        <taxon>Lentithecium</taxon>
    </lineage>
</organism>
<feature type="compositionally biased region" description="Basic residues" evidence="1">
    <location>
        <begin position="150"/>
        <end position="161"/>
    </location>
</feature>
<name>A0A6G1J6J6_9PLEO</name>
<feature type="compositionally biased region" description="Basic and acidic residues" evidence="1">
    <location>
        <begin position="225"/>
        <end position="238"/>
    </location>
</feature>
<dbReference type="PANTHER" id="PTHR24148:SF78">
    <property type="entry name" value="HETEROKARYON INCOMPATIBILITY DOMAIN-CONTAINING PROTEIN"/>
    <property type="match status" value="1"/>
</dbReference>
<feature type="region of interest" description="Disordered" evidence="1">
    <location>
        <begin position="225"/>
        <end position="245"/>
    </location>
</feature>
<dbReference type="Proteomes" id="UP000799291">
    <property type="component" value="Unassembled WGS sequence"/>
</dbReference>
<dbReference type="OrthoDB" id="194358at2759"/>
<evidence type="ECO:0000259" key="2">
    <source>
        <dbReference type="Pfam" id="PF06985"/>
    </source>
</evidence>
<gene>
    <name evidence="3" type="ORF">K458DRAFT_208860</name>
</gene>
<feature type="region of interest" description="Disordered" evidence="1">
    <location>
        <begin position="146"/>
        <end position="199"/>
    </location>
</feature>
<feature type="compositionally biased region" description="Basic and acidic residues" evidence="1">
    <location>
        <begin position="176"/>
        <end position="192"/>
    </location>
</feature>